<protein>
    <submittedName>
        <fullName evidence="2">Uncharacterized protein</fullName>
    </submittedName>
</protein>
<sequence length="205" mass="22156">MDLGKADIKDAVARAQNVAKATAKYRAALAALATCAADLSDALHDLGRCRSIVAVEKDLKPQRNSEKVQKEFEEPLTRSIEIHLQNVADRSRAAAKDPSFVPTQTPFNLPSPIRLSHAQPQTEEPGIKNCPLPTKPCVAALRFQIPPRALTSTFRLLSSNARSSSGALPQLKHICRHQRLAAAVVKGRPRAGADVTRGAFVRATT</sequence>
<dbReference type="AlphaFoldDB" id="A0A4P9WRI2"/>
<dbReference type="EMBL" id="KZ994207">
    <property type="protein sequence ID" value="RKO93526.1"/>
    <property type="molecule type" value="Genomic_DNA"/>
</dbReference>
<evidence type="ECO:0000256" key="1">
    <source>
        <dbReference type="SAM" id="MobiDB-lite"/>
    </source>
</evidence>
<evidence type="ECO:0000313" key="2">
    <source>
        <dbReference type="EMBL" id="RKO93526.1"/>
    </source>
</evidence>
<proteinExistence type="predicted"/>
<evidence type="ECO:0000313" key="3">
    <source>
        <dbReference type="Proteomes" id="UP000269721"/>
    </source>
</evidence>
<name>A0A4P9WRI2_9FUNG</name>
<organism evidence="2 3">
    <name type="scientific">Blyttiomyces helicus</name>
    <dbReference type="NCBI Taxonomy" id="388810"/>
    <lineage>
        <taxon>Eukaryota</taxon>
        <taxon>Fungi</taxon>
        <taxon>Fungi incertae sedis</taxon>
        <taxon>Chytridiomycota</taxon>
        <taxon>Chytridiomycota incertae sedis</taxon>
        <taxon>Chytridiomycetes</taxon>
        <taxon>Chytridiomycetes incertae sedis</taxon>
        <taxon>Blyttiomyces</taxon>
    </lineage>
</organism>
<reference evidence="3" key="1">
    <citation type="journal article" date="2018" name="Nat. Microbiol.">
        <title>Leveraging single-cell genomics to expand the fungal tree of life.</title>
        <authorList>
            <person name="Ahrendt S.R."/>
            <person name="Quandt C.A."/>
            <person name="Ciobanu D."/>
            <person name="Clum A."/>
            <person name="Salamov A."/>
            <person name="Andreopoulos B."/>
            <person name="Cheng J.F."/>
            <person name="Woyke T."/>
            <person name="Pelin A."/>
            <person name="Henrissat B."/>
            <person name="Reynolds N.K."/>
            <person name="Benny G.L."/>
            <person name="Smith M.E."/>
            <person name="James T.Y."/>
            <person name="Grigoriev I.V."/>
        </authorList>
    </citation>
    <scope>NUCLEOTIDE SEQUENCE [LARGE SCALE GENOMIC DNA]</scope>
</reference>
<feature type="region of interest" description="Disordered" evidence="1">
    <location>
        <begin position="94"/>
        <end position="129"/>
    </location>
</feature>
<gene>
    <name evidence="2" type="ORF">BDK51DRAFT_44709</name>
</gene>
<accession>A0A4P9WRI2</accession>
<dbReference type="Proteomes" id="UP000269721">
    <property type="component" value="Unassembled WGS sequence"/>
</dbReference>
<keyword evidence="3" id="KW-1185">Reference proteome</keyword>